<proteinExistence type="predicted"/>
<sequence>MALSLTCFTKTKGKNKTNVLRARIFNQCMHYVRHWNDPTRKIHHFN</sequence>
<reference evidence="1" key="1">
    <citation type="submission" date="2014-09" db="EMBL/GenBank/DDBJ databases">
        <authorList>
            <person name="Magalhaes I.L.F."/>
            <person name="Oliveira U."/>
            <person name="Santos F.R."/>
            <person name="Vidigal T.H.D.A."/>
            <person name="Brescovit A.D."/>
            <person name="Santos A.J."/>
        </authorList>
    </citation>
    <scope>NUCLEOTIDE SEQUENCE</scope>
    <source>
        <tissue evidence="1">Shoot tissue taken approximately 20 cm above the soil surface</tissue>
    </source>
</reference>
<evidence type="ECO:0000313" key="1">
    <source>
        <dbReference type="EMBL" id="JAE27275.1"/>
    </source>
</evidence>
<organism evidence="1">
    <name type="scientific">Arundo donax</name>
    <name type="common">Giant reed</name>
    <name type="synonym">Donax arundinaceus</name>
    <dbReference type="NCBI Taxonomy" id="35708"/>
    <lineage>
        <taxon>Eukaryota</taxon>
        <taxon>Viridiplantae</taxon>
        <taxon>Streptophyta</taxon>
        <taxon>Embryophyta</taxon>
        <taxon>Tracheophyta</taxon>
        <taxon>Spermatophyta</taxon>
        <taxon>Magnoliopsida</taxon>
        <taxon>Liliopsida</taxon>
        <taxon>Poales</taxon>
        <taxon>Poaceae</taxon>
        <taxon>PACMAD clade</taxon>
        <taxon>Arundinoideae</taxon>
        <taxon>Arundineae</taxon>
        <taxon>Arundo</taxon>
    </lineage>
</organism>
<dbReference type="EMBL" id="GBRH01170621">
    <property type="protein sequence ID" value="JAE27275.1"/>
    <property type="molecule type" value="Transcribed_RNA"/>
</dbReference>
<dbReference type="AlphaFoldDB" id="A0A0A9GQ48"/>
<accession>A0A0A9GQ48</accession>
<name>A0A0A9GQ48_ARUDO</name>
<reference evidence="1" key="2">
    <citation type="journal article" date="2015" name="Data Brief">
        <title>Shoot transcriptome of the giant reed, Arundo donax.</title>
        <authorList>
            <person name="Barrero R.A."/>
            <person name="Guerrero F.D."/>
            <person name="Moolhuijzen P."/>
            <person name="Goolsby J.A."/>
            <person name="Tidwell J."/>
            <person name="Bellgard S.E."/>
            <person name="Bellgard M.I."/>
        </authorList>
    </citation>
    <scope>NUCLEOTIDE SEQUENCE</scope>
    <source>
        <tissue evidence="1">Shoot tissue taken approximately 20 cm above the soil surface</tissue>
    </source>
</reference>
<protein>
    <submittedName>
        <fullName evidence="1">Uncharacterized protein</fullName>
    </submittedName>
</protein>